<evidence type="ECO:0000259" key="7">
    <source>
        <dbReference type="Pfam" id="PF00884"/>
    </source>
</evidence>
<organism evidence="8">
    <name type="scientific">marine metagenome</name>
    <dbReference type="NCBI Taxonomy" id="408172"/>
    <lineage>
        <taxon>unclassified sequences</taxon>
        <taxon>metagenomes</taxon>
        <taxon>ecological metagenomes</taxon>
    </lineage>
</organism>
<keyword evidence="3" id="KW-0479">Metal-binding</keyword>
<keyword evidence="5" id="KW-0378">Hydrolase</keyword>
<sequence>GVMFTRAYSSCNVCSPTRASLMTGKYPQRVGFTSWLNPGKPSGANSAATHLPASETTIGEAFQQAGYRTGYIGKWHVGSKKIGMPKQHGFDWQMATAKHGLPGSYFHPYKKKGLSTADVPDLEDGKPGNYLTDVLTENGIGFIRETVKEGRQPFFLILGHYAVHTPIQAPKKLVEKYQAKQKRMYGATPLKMIPERFNRKVPARQQNPTYAGMMENLDTNVGKVIDALDELGLTKDTIIVF</sequence>
<keyword evidence="4" id="KW-0732">Signal</keyword>
<comment type="similarity">
    <text evidence="2">Belongs to the sulfatase family.</text>
</comment>
<reference evidence="8" key="1">
    <citation type="submission" date="2018-05" db="EMBL/GenBank/DDBJ databases">
        <authorList>
            <person name="Lanie J.A."/>
            <person name="Ng W.-L."/>
            <person name="Kazmierczak K.M."/>
            <person name="Andrzejewski T.M."/>
            <person name="Davidsen T.M."/>
            <person name="Wayne K.J."/>
            <person name="Tettelin H."/>
            <person name="Glass J.I."/>
            <person name="Rusch D."/>
            <person name="Podicherti R."/>
            <person name="Tsui H.-C.T."/>
            <person name="Winkler M.E."/>
        </authorList>
    </citation>
    <scope>NUCLEOTIDE SEQUENCE</scope>
</reference>
<dbReference type="Gene3D" id="3.40.720.10">
    <property type="entry name" value="Alkaline Phosphatase, subunit A"/>
    <property type="match status" value="1"/>
</dbReference>
<dbReference type="InterPro" id="IPR000917">
    <property type="entry name" value="Sulfatase_N"/>
</dbReference>
<protein>
    <recommendedName>
        <fullName evidence="7">Sulfatase N-terminal domain-containing protein</fullName>
    </recommendedName>
</protein>
<evidence type="ECO:0000256" key="1">
    <source>
        <dbReference type="ARBA" id="ARBA00001913"/>
    </source>
</evidence>
<dbReference type="PROSITE" id="PS00149">
    <property type="entry name" value="SULFATASE_2"/>
    <property type="match status" value="1"/>
</dbReference>
<dbReference type="EMBL" id="UINC01207290">
    <property type="protein sequence ID" value="SVE29312.1"/>
    <property type="molecule type" value="Genomic_DNA"/>
</dbReference>
<evidence type="ECO:0000313" key="8">
    <source>
        <dbReference type="EMBL" id="SVE29312.1"/>
    </source>
</evidence>
<dbReference type="AlphaFoldDB" id="A0A383CAU1"/>
<dbReference type="GO" id="GO:0046872">
    <property type="term" value="F:metal ion binding"/>
    <property type="evidence" value="ECO:0007669"/>
    <property type="project" value="UniProtKB-KW"/>
</dbReference>
<comment type="cofactor">
    <cofactor evidence="1">
        <name>Ca(2+)</name>
        <dbReference type="ChEBI" id="CHEBI:29108"/>
    </cofactor>
</comment>
<feature type="non-terminal residue" evidence="8">
    <location>
        <position position="1"/>
    </location>
</feature>
<dbReference type="Pfam" id="PF00884">
    <property type="entry name" value="Sulfatase"/>
    <property type="match status" value="1"/>
</dbReference>
<dbReference type="InterPro" id="IPR050738">
    <property type="entry name" value="Sulfatase"/>
</dbReference>
<accession>A0A383CAU1</accession>
<evidence type="ECO:0000256" key="3">
    <source>
        <dbReference type="ARBA" id="ARBA00022723"/>
    </source>
</evidence>
<dbReference type="PANTHER" id="PTHR42693:SF42">
    <property type="entry name" value="ARYLSULFATASE G"/>
    <property type="match status" value="1"/>
</dbReference>
<evidence type="ECO:0000256" key="6">
    <source>
        <dbReference type="ARBA" id="ARBA00022837"/>
    </source>
</evidence>
<evidence type="ECO:0000256" key="4">
    <source>
        <dbReference type="ARBA" id="ARBA00022729"/>
    </source>
</evidence>
<feature type="domain" description="Sulfatase N-terminal" evidence="7">
    <location>
        <begin position="1"/>
        <end position="241"/>
    </location>
</feature>
<evidence type="ECO:0000256" key="5">
    <source>
        <dbReference type="ARBA" id="ARBA00022801"/>
    </source>
</evidence>
<dbReference type="PANTHER" id="PTHR42693">
    <property type="entry name" value="ARYLSULFATASE FAMILY MEMBER"/>
    <property type="match status" value="1"/>
</dbReference>
<gene>
    <name evidence="8" type="ORF">METZ01_LOCUS482166</name>
</gene>
<dbReference type="SUPFAM" id="SSF53649">
    <property type="entry name" value="Alkaline phosphatase-like"/>
    <property type="match status" value="1"/>
</dbReference>
<dbReference type="InterPro" id="IPR017850">
    <property type="entry name" value="Alkaline_phosphatase_core_sf"/>
</dbReference>
<dbReference type="GO" id="GO:0004065">
    <property type="term" value="F:arylsulfatase activity"/>
    <property type="evidence" value="ECO:0007669"/>
    <property type="project" value="TreeGrafter"/>
</dbReference>
<proteinExistence type="inferred from homology"/>
<dbReference type="InterPro" id="IPR024607">
    <property type="entry name" value="Sulfatase_CS"/>
</dbReference>
<keyword evidence="6" id="KW-0106">Calcium</keyword>
<evidence type="ECO:0000256" key="2">
    <source>
        <dbReference type="ARBA" id="ARBA00008779"/>
    </source>
</evidence>
<name>A0A383CAU1_9ZZZZ</name>
<feature type="non-terminal residue" evidence="8">
    <location>
        <position position="241"/>
    </location>
</feature>